<name>A0A9P6R678_9FUNG</name>
<comment type="subcellular location">
    <subcellularLocation>
        <location evidence="1">Nucleus</location>
    </subcellularLocation>
</comment>
<dbReference type="PROSITE" id="PS00036">
    <property type="entry name" value="BZIP_BASIC"/>
    <property type="match status" value="1"/>
</dbReference>
<feature type="region of interest" description="Disordered" evidence="6">
    <location>
        <begin position="71"/>
        <end position="90"/>
    </location>
</feature>
<dbReference type="GO" id="GO:0001228">
    <property type="term" value="F:DNA-binding transcription activator activity, RNA polymerase II-specific"/>
    <property type="evidence" value="ECO:0007669"/>
    <property type="project" value="TreeGrafter"/>
</dbReference>
<feature type="region of interest" description="Disordered" evidence="6">
    <location>
        <begin position="214"/>
        <end position="242"/>
    </location>
</feature>
<keyword evidence="4" id="KW-0804">Transcription</keyword>
<dbReference type="GO" id="GO:0000977">
    <property type="term" value="F:RNA polymerase II transcription regulatory region sequence-specific DNA binding"/>
    <property type="evidence" value="ECO:0007669"/>
    <property type="project" value="TreeGrafter"/>
</dbReference>
<dbReference type="EMBL" id="JAAAIP010000967">
    <property type="protein sequence ID" value="KAG0311122.1"/>
    <property type="molecule type" value="Genomic_DNA"/>
</dbReference>
<dbReference type="PANTHER" id="PTHR13044">
    <property type="entry name" value="ACTIVATING TRANSCRIPTION FACTOR ATF 4/5"/>
    <property type="match status" value="1"/>
</dbReference>
<dbReference type="CDD" id="cd14705">
    <property type="entry name" value="bZIP_Zip1"/>
    <property type="match status" value="1"/>
</dbReference>
<protein>
    <recommendedName>
        <fullName evidence="7">BZIP domain-containing protein</fullName>
    </recommendedName>
</protein>
<feature type="domain" description="BZIP" evidence="7">
    <location>
        <begin position="319"/>
        <end position="333"/>
    </location>
</feature>
<gene>
    <name evidence="8" type="ORF">BGZ99_010366</name>
</gene>
<feature type="compositionally biased region" description="Low complexity" evidence="6">
    <location>
        <begin position="71"/>
        <end position="88"/>
    </location>
</feature>
<dbReference type="Proteomes" id="UP000738325">
    <property type="component" value="Unassembled WGS sequence"/>
</dbReference>
<evidence type="ECO:0000313" key="9">
    <source>
        <dbReference type="Proteomes" id="UP000738325"/>
    </source>
</evidence>
<proteinExistence type="predicted"/>
<comment type="caution">
    <text evidence="8">The sequence shown here is derived from an EMBL/GenBank/DDBJ whole genome shotgun (WGS) entry which is preliminary data.</text>
</comment>
<keyword evidence="2" id="KW-0805">Transcription regulation</keyword>
<evidence type="ECO:0000256" key="1">
    <source>
        <dbReference type="ARBA" id="ARBA00004123"/>
    </source>
</evidence>
<evidence type="ECO:0000259" key="7">
    <source>
        <dbReference type="PROSITE" id="PS00036"/>
    </source>
</evidence>
<feature type="region of interest" description="Disordered" evidence="6">
    <location>
        <begin position="284"/>
        <end position="334"/>
    </location>
</feature>
<dbReference type="SUPFAM" id="SSF57959">
    <property type="entry name" value="Leucine zipper domain"/>
    <property type="match status" value="1"/>
</dbReference>
<reference evidence="8" key="1">
    <citation type="journal article" date="2020" name="Fungal Divers.">
        <title>Resolving the Mortierellaceae phylogeny through synthesis of multi-gene phylogenetics and phylogenomics.</title>
        <authorList>
            <person name="Vandepol N."/>
            <person name="Liber J."/>
            <person name="Desiro A."/>
            <person name="Na H."/>
            <person name="Kennedy M."/>
            <person name="Barry K."/>
            <person name="Grigoriev I.V."/>
            <person name="Miller A.N."/>
            <person name="O'Donnell K."/>
            <person name="Stajich J.E."/>
            <person name="Bonito G."/>
        </authorList>
    </citation>
    <scope>NUCLEOTIDE SEQUENCE</scope>
    <source>
        <strain evidence="8">REB-010B</strain>
    </source>
</reference>
<dbReference type="PANTHER" id="PTHR13044:SF14">
    <property type="entry name" value="CRYPTOCEPHAL, ISOFORM A"/>
    <property type="match status" value="1"/>
</dbReference>
<sequence length="396" mass="42822">MTDNSYLSLIEGLNNSEDSLSSPSAASPEDYAAELSLWTNAEFTFDIPPGFGIYDTDSGFDQIAVSNTLAGSSTSTASTGTSSAASNTHQHDPVLGQQIDQRSQQPQGLDFLNLSSNVQQDSRLLSLLERTRQRNPLNEEPKPEVQEQVAAINTFHSLLAAYSAAATQAQQQLQQPKQMQHQYPAIQPAVAPAFTSAPTTPAAAKLLRQPLTQLNKSAPPAKKQKTVSSSSPTTLTAPSTTLTASTLKEKTAAKGSSTISATAVIKTESAHAKEAAAAAAMFEGGHDDDDEPQHQLSAADSFSRDDPDYSSKVAAEEDKRRRNTAASARFRQKKKLREQALEVTAREQTQRAETLEGRVRELEMEVRWLRGLIVEKDSRLHEATVSLRDANSESSL</sequence>
<feature type="compositionally biased region" description="Basic and acidic residues" evidence="6">
    <location>
        <begin position="302"/>
        <end position="320"/>
    </location>
</feature>
<dbReference type="Pfam" id="PF07716">
    <property type="entry name" value="bZIP_2"/>
    <property type="match status" value="1"/>
</dbReference>
<dbReference type="AlphaFoldDB" id="A0A9P6R678"/>
<dbReference type="GO" id="GO:0005634">
    <property type="term" value="C:nucleus"/>
    <property type="evidence" value="ECO:0007669"/>
    <property type="project" value="UniProtKB-SubCell"/>
</dbReference>
<keyword evidence="9" id="KW-1185">Reference proteome</keyword>
<dbReference type="InterPro" id="IPR004827">
    <property type="entry name" value="bZIP"/>
</dbReference>
<evidence type="ECO:0000256" key="4">
    <source>
        <dbReference type="ARBA" id="ARBA00023163"/>
    </source>
</evidence>
<accession>A0A9P6R678</accession>
<organism evidence="8 9">
    <name type="scientific">Dissophora globulifera</name>
    <dbReference type="NCBI Taxonomy" id="979702"/>
    <lineage>
        <taxon>Eukaryota</taxon>
        <taxon>Fungi</taxon>
        <taxon>Fungi incertae sedis</taxon>
        <taxon>Mucoromycota</taxon>
        <taxon>Mortierellomycotina</taxon>
        <taxon>Mortierellomycetes</taxon>
        <taxon>Mortierellales</taxon>
        <taxon>Mortierellaceae</taxon>
        <taxon>Dissophora</taxon>
    </lineage>
</organism>
<dbReference type="InterPro" id="IPR046347">
    <property type="entry name" value="bZIP_sf"/>
</dbReference>
<evidence type="ECO:0000256" key="6">
    <source>
        <dbReference type="SAM" id="MobiDB-lite"/>
    </source>
</evidence>
<keyword evidence="3" id="KW-0238">DNA-binding</keyword>
<feature type="compositionally biased region" description="Low complexity" evidence="6">
    <location>
        <begin position="228"/>
        <end position="242"/>
    </location>
</feature>
<evidence type="ECO:0000256" key="3">
    <source>
        <dbReference type="ARBA" id="ARBA00023125"/>
    </source>
</evidence>
<evidence type="ECO:0000313" key="8">
    <source>
        <dbReference type="EMBL" id="KAG0311122.1"/>
    </source>
</evidence>
<evidence type="ECO:0000256" key="5">
    <source>
        <dbReference type="ARBA" id="ARBA00023242"/>
    </source>
</evidence>
<keyword evidence="5" id="KW-0539">Nucleus</keyword>
<evidence type="ECO:0000256" key="2">
    <source>
        <dbReference type="ARBA" id="ARBA00023015"/>
    </source>
</evidence>
<dbReference type="OrthoDB" id="1939598at2759"/>
<dbReference type="Gene3D" id="1.20.5.170">
    <property type="match status" value="1"/>
</dbReference>